<name>A0A9D9ES82_9BACT</name>
<reference evidence="1" key="2">
    <citation type="journal article" date="2021" name="PeerJ">
        <title>Extensive microbial diversity within the chicken gut microbiome revealed by metagenomics and culture.</title>
        <authorList>
            <person name="Gilroy R."/>
            <person name="Ravi A."/>
            <person name="Getino M."/>
            <person name="Pursley I."/>
            <person name="Horton D.L."/>
            <person name="Alikhan N.F."/>
            <person name="Baker D."/>
            <person name="Gharbi K."/>
            <person name="Hall N."/>
            <person name="Watson M."/>
            <person name="Adriaenssens E.M."/>
            <person name="Foster-Nyarko E."/>
            <person name="Jarju S."/>
            <person name="Secka A."/>
            <person name="Antonio M."/>
            <person name="Oren A."/>
            <person name="Chaudhuri R.R."/>
            <person name="La Ragione R."/>
            <person name="Hildebrand F."/>
            <person name="Pallen M.J."/>
        </authorList>
    </citation>
    <scope>NUCLEOTIDE SEQUENCE</scope>
    <source>
        <strain evidence="1">B1-20833</strain>
    </source>
</reference>
<dbReference type="EMBL" id="JADIMI010000021">
    <property type="protein sequence ID" value="MBO8451766.1"/>
    <property type="molecule type" value="Genomic_DNA"/>
</dbReference>
<accession>A0A9D9ES82</accession>
<protein>
    <submittedName>
        <fullName evidence="1">Uncharacterized protein</fullName>
    </submittedName>
</protein>
<dbReference type="AlphaFoldDB" id="A0A9D9ES82"/>
<sequence>MREISAEIMSRQKQAQPATICIHCL</sequence>
<reference evidence="1" key="1">
    <citation type="submission" date="2020-10" db="EMBL/GenBank/DDBJ databases">
        <authorList>
            <person name="Gilroy R."/>
        </authorList>
    </citation>
    <scope>NUCLEOTIDE SEQUENCE</scope>
    <source>
        <strain evidence="1">B1-20833</strain>
    </source>
</reference>
<evidence type="ECO:0000313" key="1">
    <source>
        <dbReference type="EMBL" id="MBO8451766.1"/>
    </source>
</evidence>
<evidence type="ECO:0000313" key="2">
    <source>
        <dbReference type="Proteomes" id="UP000823661"/>
    </source>
</evidence>
<organism evidence="1 2">
    <name type="scientific">Candidatus Cryptobacteroides intestinavium</name>
    <dbReference type="NCBI Taxonomy" id="2840766"/>
    <lineage>
        <taxon>Bacteria</taxon>
        <taxon>Pseudomonadati</taxon>
        <taxon>Bacteroidota</taxon>
        <taxon>Bacteroidia</taxon>
        <taxon>Bacteroidales</taxon>
        <taxon>Candidatus Cryptobacteroides</taxon>
    </lineage>
</organism>
<comment type="caution">
    <text evidence="1">The sequence shown here is derived from an EMBL/GenBank/DDBJ whole genome shotgun (WGS) entry which is preliminary data.</text>
</comment>
<gene>
    <name evidence="1" type="ORF">IAC06_02625</name>
</gene>
<dbReference type="Proteomes" id="UP000823661">
    <property type="component" value="Unassembled WGS sequence"/>
</dbReference>
<proteinExistence type="predicted"/>